<proteinExistence type="predicted"/>
<protein>
    <recommendedName>
        <fullName evidence="6">Secreted protein</fullName>
    </recommendedName>
</protein>
<name>A0AA41HJE5_9BURK</name>
<evidence type="ECO:0000313" key="2">
    <source>
        <dbReference type="EMBL" id="MBV6325266.1"/>
    </source>
</evidence>
<dbReference type="EMBL" id="JAHTGR010000028">
    <property type="protein sequence ID" value="MBV6325266.1"/>
    <property type="molecule type" value="Genomic_DNA"/>
</dbReference>
<organism evidence="2 4">
    <name type="scientific">Duganella violaceipulchra</name>
    <dbReference type="NCBI Taxonomy" id="2849652"/>
    <lineage>
        <taxon>Bacteria</taxon>
        <taxon>Pseudomonadati</taxon>
        <taxon>Pseudomonadota</taxon>
        <taxon>Betaproteobacteria</taxon>
        <taxon>Burkholderiales</taxon>
        <taxon>Oxalobacteraceae</taxon>
        <taxon>Telluria group</taxon>
        <taxon>Duganella</taxon>
    </lineage>
</organism>
<accession>A0AA41HJE5</accession>
<evidence type="ECO:0000313" key="3">
    <source>
        <dbReference type="EMBL" id="MCP2012479.1"/>
    </source>
</evidence>
<dbReference type="RefSeq" id="WP_217946149.1">
    <property type="nucleotide sequence ID" value="NZ_JAHTGR010000028.1"/>
</dbReference>
<keyword evidence="5" id="KW-1185">Reference proteome</keyword>
<evidence type="ECO:0000313" key="5">
    <source>
        <dbReference type="Proteomes" id="UP001162889"/>
    </source>
</evidence>
<feature type="signal peptide" evidence="1">
    <location>
        <begin position="1"/>
        <end position="21"/>
    </location>
</feature>
<evidence type="ECO:0000313" key="4">
    <source>
        <dbReference type="Proteomes" id="UP001155901"/>
    </source>
</evidence>
<sequence>MMVSRFVVLVAWLVTAGVANAGVPVPKDIQNFILNADECDHAAGEFDGSVSEQRQREIEQAVVKYCQPAQRQLKTLKAKYKGDAKLTELIREHAYDSVVSFR</sequence>
<dbReference type="Proteomes" id="UP001162889">
    <property type="component" value="Unassembled WGS sequence"/>
</dbReference>
<reference evidence="3" key="2">
    <citation type="submission" date="2022-03" db="EMBL/GenBank/DDBJ databases">
        <title>Genome Encyclopedia of Bacteria and Archaea VI: Functional Genomics of Type Strains.</title>
        <authorList>
            <person name="Whitman W."/>
        </authorList>
    </citation>
    <scope>NUCLEOTIDE SEQUENCE</scope>
    <source>
        <strain evidence="3">HSC-15S17</strain>
    </source>
</reference>
<feature type="chain" id="PRO_5041282933" description="Secreted protein" evidence="1">
    <location>
        <begin position="22"/>
        <end position="102"/>
    </location>
</feature>
<gene>
    <name evidence="2" type="ORF">KVP70_30550</name>
    <name evidence="3" type="ORF">L1274_006243</name>
</gene>
<keyword evidence="1" id="KW-0732">Signal</keyword>
<dbReference type="AlphaFoldDB" id="A0AA41HJE5"/>
<evidence type="ECO:0008006" key="6">
    <source>
        <dbReference type="Google" id="ProtNLM"/>
    </source>
</evidence>
<reference evidence="2" key="1">
    <citation type="submission" date="2021-07" db="EMBL/GenBank/DDBJ databases">
        <title>Characterization of violacein-producing bacteria and related species.</title>
        <authorList>
            <person name="Wilson H.S."/>
            <person name="De Leon M.E."/>
        </authorList>
    </citation>
    <scope>NUCLEOTIDE SEQUENCE</scope>
    <source>
        <strain evidence="2">HSC-15S17</strain>
    </source>
</reference>
<dbReference type="EMBL" id="JALJZU010000020">
    <property type="protein sequence ID" value="MCP2012479.1"/>
    <property type="molecule type" value="Genomic_DNA"/>
</dbReference>
<comment type="caution">
    <text evidence="2">The sequence shown here is derived from an EMBL/GenBank/DDBJ whole genome shotgun (WGS) entry which is preliminary data.</text>
</comment>
<evidence type="ECO:0000256" key="1">
    <source>
        <dbReference type="SAM" id="SignalP"/>
    </source>
</evidence>
<dbReference type="Proteomes" id="UP001155901">
    <property type="component" value="Unassembled WGS sequence"/>
</dbReference>